<dbReference type="OrthoDB" id="5333575at2"/>
<keyword evidence="2" id="KW-1185">Reference proteome</keyword>
<protein>
    <recommendedName>
        <fullName evidence="3">DUF481 domain-containing protein</fullName>
    </recommendedName>
</protein>
<gene>
    <name evidence="1" type="ORF">SAMN05444359_11982</name>
</gene>
<dbReference type="Pfam" id="PF04338">
    <property type="entry name" value="DUF481"/>
    <property type="match status" value="1"/>
</dbReference>
<evidence type="ECO:0000313" key="2">
    <source>
        <dbReference type="Proteomes" id="UP000199021"/>
    </source>
</evidence>
<evidence type="ECO:0008006" key="3">
    <source>
        <dbReference type="Google" id="ProtNLM"/>
    </source>
</evidence>
<dbReference type="InParanoid" id="A0A1H9K4B1"/>
<dbReference type="RefSeq" id="WP_090170541.1">
    <property type="nucleotide sequence ID" value="NZ_FOFB01000019.1"/>
</dbReference>
<dbReference type="STRING" id="478744.SAMN05444359_11982"/>
<dbReference type="Proteomes" id="UP000199021">
    <property type="component" value="Unassembled WGS sequence"/>
</dbReference>
<dbReference type="InterPro" id="IPR007433">
    <property type="entry name" value="DUF481"/>
</dbReference>
<proteinExistence type="predicted"/>
<dbReference type="AlphaFoldDB" id="A0A1H9K4B1"/>
<dbReference type="EMBL" id="FOFB01000019">
    <property type="protein sequence ID" value="SEQ93919.1"/>
    <property type="molecule type" value="Genomic_DNA"/>
</dbReference>
<sequence>MPSIHRSSPLTLLFGGFPCTRVRALILCSFLFPIIVNAQIVNIEDKRKKLDTLGWYGQLDLGGNINKNTSLVTTLKGSLRLDRLGQRGNVLFLADYQLVQVSGDNAVNAGFGHFRYGYELKDPWRWESFAQVQYNEKLRLNLRFLTGTGIRRRLYKREGRRAYLGLLYMYEYDELAGVNITYRDHRLSSYLTLSASPLANLTLASTTYYQPRLPNFKDTRLSSVLSVQLTITNRIRFTTQYSLTHDARVSRDLPDVPNTTYSWVNGLRWIF</sequence>
<accession>A0A1H9K4B1</accession>
<reference evidence="2" key="1">
    <citation type="submission" date="2016-10" db="EMBL/GenBank/DDBJ databases">
        <authorList>
            <person name="Varghese N."/>
            <person name="Submissions S."/>
        </authorList>
    </citation>
    <scope>NUCLEOTIDE SEQUENCE [LARGE SCALE GENOMIC DNA]</scope>
    <source>
        <strain evidence="2">DSM 24740</strain>
    </source>
</reference>
<evidence type="ECO:0000313" key="1">
    <source>
        <dbReference type="EMBL" id="SEQ93919.1"/>
    </source>
</evidence>
<organism evidence="1 2">
    <name type="scientific">Neolewinella agarilytica</name>
    <dbReference type="NCBI Taxonomy" id="478744"/>
    <lineage>
        <taxon>Bacteria</taxon>
        <taxon>Pseudomonadati</taxon>
        <taxon>Bacteroidota</taxon>
        <taxon>Saprospiria</taxon>
        <taxon>Saprospirales</taxon>
        <taxon>Lewinellaceae</taxon>
        <taxon>Neolewinella</taxon>
    </lineage>
</organism>
<name>A0A1H9K4B1_9BACT</name>